<dbReference type="GO" id="GO:0004222">
    <property type="term" value="F:metalloendopeptidase activity"/>
    <property type="evidence" value="ECO:0007669"/>
    <property type="project" value="InterPro"/>
</dbReference>
<evidence type="ECO:0000256" key="4">
    <source>
        <dbReference type="ARBA" id="ARBA00022833"/>
    </source>
</evidence>
<name>A0A0R1YH05_9LACO</name>
<dbReference type="InterPro" id="IPR001818">
    <property type="entry name" value="Pept_M10_metallopeptidase"/>
</dbReference>
<protein>
    <recommendedName>
        <fullName evidence="6">Peptidase M10 metallopeptidase domain-containing protein</fullName>
    </recommendedName>
</protein>
<dbReference type="AlphaFoldDB" id="A0A0R1YH05"/>
<keyword evidence="1" id="KW-0645">Protease</keyword>
<dbReference type="PATRIC" id="fig|1423786.4.peg.2453"/>
<proteinExistence type="predicted"/>
<dbReference type="InterPro" id="IPR024079">
    <property type="entry name" value="MetalloPept_cat_dom_sf"/>
</dbReference>
<keyword evidence="5" id="KW-0732">Signal</keyword>
<keyword evidence="2" id="KW-0479">Metal-binding</keyword>
<feature type="signal peptide" evidence="5">
    <location>
        <begin position="1"/>
        <end position="19"/>
    </location>
</feature>
<gene>
    <name evidence="7" type="ORF">FD47_GL002335</name>
</gene>
<keyword evidence="3" id="KW-0378">Hydrolase</keyword>
<evidence type="ECO:0000256" key="2">
    <source>
        <dbReference type="ARBA" id="ARBA00022723"/>
    </source>
</evidence>
<dbReference type="Proteomes" id="UP000051010">
    <property type="component" value="Unassembled WGS sequence"/>
</dbReference>
<evidence type="ECO:0000313" key="7">
    <source>
        <dbReference type="EMBL" id="KRM41439.1"/>
    </source>
</evidence>
<accession>A0A0R1YH05</accession>
<dbReference type="GO" id="GO:0006508">
    <property type="term" value="P:proteolysis"/>
    <property type="evidence" value="ECO:0007669"/>
    <property type="project" value="UniProtKB-KW"/>
</dbReference>
<comment type="caution">
    <text evidence="7">The sequence shown here is derived from an EMBL/GenBank/DDBJ whole genome shotgun (WGS) entry which is preliminary data.</text>
</comment>
<sequence length="276" mass="30021">MTKKSLIAAVLASLTFATALPATFLSSPAQPTYASSAKAAAGSTVARAVKKTGDLNPSSSVQHFSKATYTKYSAYFDKQYNVDRMSKSSVFTKHRATVYTPSSQLRGYLAASMKTWNKSLGATVFATGTKAHHTITVNFGTGGKDASEWDGLYKTNKLYVNKRHFYSPSYMLTVLQAISGHKVSAPKTAADKAAYEKYYMGFWEATITHELGHSLGLDHTPYQDDIMYAQSGDSSSSIKYSWTTSKAGNGTVAALTNVLSTRDVNRAKLTKLLGYW</sequence>
<evidence type="ECO:0000256" key="5">
    <source>
        <dbReference type="SAM" id="SignalP"/>
    </source>
</evidence>
<evidence type="ECO:0000259" key="6">
    <source>
        <dbReference type="Pfam" id="PF00413"/>
    </source>
</evidence>
<dbReference type="EMBL" id="AZFZ01000058">
    <property type="protein sequence ID" value="KRM41439.1"/>
    <property type="molecule type" value="Genomic_DNA"/>
</dbReference>
<dbReference type="Gene3D" id="3.40.390.10">
    <property type="entry name" value="Collagenase (Catalytic Domain)"/>
    <property type="match status" value="1"/>
</dbReference>
<evidence type="ECO:0000256" key="1">
    <source>
        <dbReference type="ARBA" id="ARBA00022670"/>
    </source>
</evidence>
<feature type="chain" id="PRO_5038444367" description="Peptidase M10 metallopeptidase domain-containing protein" evidence="5">
    <location>
        <begin position="20"/>
        <end position="276"/>
    </location>
</feature>
<keyword evidence="4" id="KW-0862">Zinc</keyword>
<organism evidence="7 8">
    <name type="scientific">Lentilactobacillus parafarraginis DSM 18390 = JCM 14109</name>
    <dbReference type="NCBI Taxonomy" id="1423786"/>
    <lineage>
        <taxon>Bacteria</taxon>
        <taxon>Bacillati</taxon>
        <taxon>Bacillota</taxon>
        <taxon>Bacilli</taxon>
        <taxon>Lactobacillales</taxon>
        <taxon>Lactobacillaceae</taxon>
        <taxon>Lentilactobacillus</taxon>
    </lineage>
</organism>
<reference evidence="7 8" key="1">
    <citation type="journal article" date="2015" name="Genome Announc.">
        <title>Expanding the biotechnology potential of lactobacilli through comparative genomics of 213 strains and associated genera.</title>
        <authorList>
            <person name="Sun Z."/>
            <person name="Harris H.M."/>
            <person name="McCann A."/>
            <person name="Guo C."/>
            <person name="Argimon S."/>
            <person name="Zhang W."/>
            <person name="Yang X."/>
            <person name="Jeffery I.B."/>
            <person name="Cooney J.C."/>
            <person name="Kagawa T.F."/>
            <person name="Liu W."/>
            <person name="Song Y."/>
            <person name="Salvetti E."/>
            <person name="Wrobel A."/>
            <person name="Rasinkangas P."/>
            <person name="Parkhill J."/>
            <person name="Rea M.C."/>
            <person name="O'Sullivan O."/>
            <person name="Ritari J."/>
            <person name="Douillard F.P."/>
            <person name="Paul Ross R."/>
            <person name="Yang R."/>
            <person name="Briner A.E."/>
            <person name="Felis G.E."/>
            <person name="de Vos W.M."/>
            <person name="Barrangou R."/>
            <person name="Klaenhammer T.R."/>
            <person name="Caufield P.W."/>
            <person name="Cui Y."/>
            <person name="Zhang H."/>
            <person name="O'Toole P.W."/>
        </authorList>
    </citation>
    <scope>NUCLEOTIDE SEQUENCE [LARGE SCALE GENOMIC DNA]</scope>
    <source>
        <strain evidence="7 8">DSM 18390</strain>
    </source>
</reference>
<evidence type="ECO:0000313" key="8">
    <source>
        <dbReference type="Proteomes" id="UP000051010"/>
    </source>
</evidence>
<dbReference type="Pfam" id="PF00413">
    <property type="entry name" value="Peptidase_M10"/>
    <property type="match status" value="1"/>
</dbReference>
<dbReference type="SUPFAM" id="SSF55486">
    <property type="entry name" value="Metalloproteases ('zincins'), catalytic domain"/>
    <property type="match status" value="1"/>
</dbReference>
<feature type="domain" description="Peptidase M10 metallopeptidase" evidence="6">
    <location>
        <begin position="205"/>
        <end position="230"/>
    </location>
</feature>
<dbReference type="RefSeq" id="WP_054735971.1">
    <property type="nucleotide sequence ID" value="NZ_AZFZ01000058.1"/>
</dbReference>
<dbReference type="GO" id="GO:0008270">
    <property type="term" value="F:zinc ion binding"/>
    <property type="evidence" value="ECO:0007669"/>
    <property type="project" value="InterPro"/>
</dbReference>
<evidence type="ECO:0000256" key="3">
    <source>
        <dbReference type="ARBA" id="ARBA00022801"/>
    </source>
</evidence>
<dbReference type="GO" id="GO:0031012">
    <property type="term" value="C:extracellular matrix"/>
    <property type="evidence" value="ECO:0007669"/>
    <property type="project" value="InterPro"/>
</dbReference>